<feature type="region of interest" description="Disordered" evidence="5">
    <location>
        <begin position="77"/>
        <end position="110"/>
    </location>
</feature>
<protein>
    <recommendedName>
        <fullName evidence="8">RNAse P Rpr2/Rpp21 subunit domain protein</fullName>
    </recommendedName>
</protein>
<dbReference type="Gene3D" id="6.20.50.20">
    <property type="match status" value="1"/>
</dbReference>
<dbReference type="GO" id="GO:0046872">
    <property type="term" value="F:metal ion binding"/>
    <property type="evidence" value="ECO:0007669"/>
    <property type="project" value="UniProtKB-KW"/>
</dbReference>
<dbReference type="EMBL" id="DS995902">
    <property type="protein sequence ID" value="EEA22687.1"/>
    <property type="molecule type" value="Genomic_DNA"/>
</dbReference>
<reference evidence="7" key="1">
    <citation type="journal article" date="2015" name="Genome Announc.">
        <title>Genome sequence of the AIDS-associated pathogen Penicillium marneffei (ATCC18224) and its near taxonomic relative Talaromyces stipitatus (ATCC10500).</title>
        <authorList>
            <person name="Nierman W.C."/>
            <person name="Fedorova-Abrams N.D."/>
            <person name="Andrianopoulos A."/>
        </authorList>
    </citation>
    <scope>NUCLEOTIDE SEQUENCE [LARGE SCALE GENOMIC DNA]</scope>
    <source>
        <strain evidence="7">ATCC 18224 / CBS 334.59 / QM 7333</strain>
    </source>
</reference>
<dbReference type="OrthoDB" id="128536at2759"/>
<dbReference type="GO" id="GO:0008033">
    <property type="term" value="P:tRNA processing"/>
    <property type="evidence" value="ECO:0007669"/>
    <property type="project" value="UniProtKB-KW"/>
</dbReference>
<evidence type="ECO:0000313" key="7">
    <source>
        <dbReference type="Proteomes" id="UP000001294"/>
    </source>
</evidence>
<name>B6QH42_TALMQ</name>
<gene>
    <name evidence="6" type="ORF">PMAA_093070</name>
</gene>
<keyword evidence="2" id="KW-0479">Metal-binding</keyword>
<dbReference type="GO" id="GO:0005655">
    <property type="term" value="C:nucleolar ribonuclease P complex"/>
    <property type="evidence" value="ECO:0007669"/>
    <property type="project" value="TreeGrafter"/>
</dbReference>
<dbReference type="STRING" id="441960.B6QH42"/>
<dbReference type="PhylomeDB" id="B6QH42"/>
<evidence type="ECO:0000256" key="2">
    <source>
        <dbReference type="ARBA" id="ARBA00022723"/>
    </source>
</evidence>
<dbReference type="VEuPathDB" id="FungiDB:PMAA_093070"/>
<evidence type="ECO:0000313" key="6">
    <source>
        <dbReference type="EMBL" id="EEA22687.1"/>
    </source>
</evidence>
<organism evidence="6 7">
    <name type="scientific">Talaromyces marneffei (strain ATCC 18224 / CBS 334.59 / QM 7333)</name>
    <name type="common">Penicillium marneffei</name>
    <dbReference type="NCBI Taxonomy" id="441960"/>
    <lineage>
        <taxon>Eukaryota</taxon>
        <taxon>Fungi</taxon>
        <taxon>Dikarya</taxon>
        <taxon>Ascomycota</taxon>
        <taxon>Pezizomycotina</taxon>
        <taxon>Eurotiomycetes</taxon>
        <taxon>Eurotiomycetidae</taxon>
        <taxon>Eurotiales</taxon>
        <taxon>Trichocomaceae</taxon>
        <taxon>Talaromyces</taxon>
        <taxon>Talaromyces sect. Talaromyces</taxon>
    </lineage>
</organism>
<sequence length="217" mass="24318">MEYGDDMPFHVKMSRGWMEGDGDRLTMNKLTEVGADLFVSSMAVKAKKGDKGAPGGAHSHIRARMAYLHRAAIYLQTHPKSETNTPTQNPDDIKHGDREKDSEARQAKSNIQATMPRQYITQMRSIALKTQQRLSQETKRGFCKRCDLLLVPGETSTEEIQNESKGCRKPWADVLVVRCKACETVKRFPQNQKRSVKLAVRGKEKAAVETKVGVEGS</sequence>
<evidence type="ECO:0008006" key="8">
    <source>
        <dbReference type="Google" id="ProtNLM"/>
    </source>
</evidence>
<keyword evidence="1" id="KW-0819">tRNA processing</keyword>
<dbReference type="HOGENOM" id="CLU_079140_1_2_1"/>
<accession>B6QH42</accession>
<dbReference type="Proteomes" id="UP000001294">
    <property type="component" value="Unassembled WGS sequence"/>
</dbReference>
<dbReference type="PANTHER" id="PTHR14742">
    <property type="entry name" value="RIBONUCLEASE P SUBUNIT P21"/>
    <property type="match status" value="1"/>
</dbReference>
<dbReference type="AlphaFoldDB" id="B6QH42"/>
<feature type="compositionally biased region" description="Basic and acidic residues" evidence="5">
    <location>
        <begin position="91"/>
        <end position="106"/>
    </location>
</feature>
<evidence type="ECO:0000256" key="5">
    <source>
        <dbReference type="SAM" id="MobiDB-lite"/>
    </source>
</evidence>
<comment type="similarity">
    <text evidence="4">Belongs to the eukaryotic/archaeal RNase P protein component 4 family.</text>
</comment>
<keyword evidence="7" id="KW-1185">Reference proteome</keyword>
<proteinExistence type="inferred from homology"/>
<evidence type="ECO:0000256" key="4">
    <source>
        <dbReference type="ARBA" id="ARBA00038402"/>
    </source>
</evidence>
<evidence type="ECO:0000256" key="1">
    <source>
        <dbReference type="ARBA" id="ARBA00022694"/>
    </source>
</evidence>
<evidence type="ECO:0000256" key="3">
    <source>
        <dbReference type="ARBA" id="ARBA00022833"/>
    </source>
</evidence>
<dbReference type="PANTHER" id="PTHR14742:SF0">
    <property type="entry name" value="RIBONUCLEASE P PROTEIN SUBUNIT P21"/>
    <property type="match status" value="1"/>
</dbReference>
<keyword evidence="3" id="KW-0862">Zinc</keyword>
<dbReference type="Pfam" id="PF04032">
    <property type="entry name" value="Rpr2"/>
    <property type="match status" value="1"/>
</dbReference>
<dbReference type="InterPro" id="IPR007175">
    <property type="entry name" value="Rpr2/Snm1/Rpp21"/>
</dbReference>